<gene>
    <name evidence="7" type="primary">8235409</name>
    <name evidence="6" type="ORF">Phum_PHUM262050</name>
</gene>
<dbReference type="InterPro" id="IPR011993">
    <property type="entry name" value="PH-like_dom_sf"/>
</dbReference>
<feature type="compositionally biased region" description="Polar residues" evidence="4">
    <location>
        <begin position="255"/>
        <end position="266"/>
    </location>
</feature>
<reference evidence="6" key="2">
    <citation type="submission" date="2007-04" db="EMBL/GenBank/DDBJ databases">
        <title>The genome of the human body louse.</title>
        <authorList>
            <consortium name="The Human Body Louse Genome Consortium"/>
            <person name="Kirkness E."/>
            <person name="Walenz B."/>
            <person name="Hass B."/>
            <person name="Bruggner R."/>
            <person name="Strausberg R."/>
        </authorList>
    </citation>
    <scope>NUCLEOTIDE SEQUENCE</scope>
    <source>
        <strain evidence="6">USDA</strain>
    </source>
</reference>
<dbReference type="GO" id="GO:0016020">
    <property type="term" value="C:membrane"/>
    <property type="evidence" value="ECO:0007669"/>
    <property type="project" value="UniProtKB-ARBA"/>
</dbReference>
<dbReference type="EMBL" id="DS235243">
    <property type="protein sequence ID" value="EEB13860.1"/>
    <property type="molecule type" value="Genomic_DNA"/>
</dbReference>
<dbReference type="InterPro" id="IPR040392">
    <property type="entry name" value="PKHA4-7_PH"/>
</dbReference>
<dbReference type="RefSeq" id="XP_002426598.1">
    <property type="nucleotide sequence ID" value="XM_002426553.1"/>
</dbReference>
<reference evidence="7" key="3">
    <citation type="submission" date="2021-02" db="UniProtKB">
        <authorList>
            <consortium name="EnsemblMetazoa"/>
        </authorList>
    </citation>
    <scope>IDENTIFICATION</scope>
    <source>
        <strain evidence="7">USDA</strain>
    </source>
</reference>
<feature type="compositionally biased region" description="Basic and acidic residues" evidence="4">
    <location>
        <begin position="268"/>
        <end position="286"/>
    </location>
</feature>
<dbReference type="Pfam" id="PF00169">
    <property type="entry name" value="PH"/>
    <property type="match status" value="1"/>
</dbReference>
<feature type="compositionally biased region" description="Basic and acidic residues" evidence="4">
    <location>
        <begin position="686"/>
        <end position="711"/>
    </location>
</feature>
<evidence type="ECO:0000259" key="5">
    <source>
        <dbReference type="PROSITE" id="PS50003"/>
    </source>
</evidence>
<dbReference type="InterPro" id="IPR001849">
    <property type="entry name" value="PH_domain"/>
</dbReference>
<feature type="region of interest" description="Disordered" evidence="4">
    <location>
        <begin position="197"/>
        <end position="376"/>
    </location>
</feature>
<dbReference type="PANTHER" id="PTHR12752">
    <property type="entry name" value="PHOSPHOINOSITOL 3-PHOSPHATE-BINDING PROTEIN"/>
    <property type="match status" value="1"/>
</dbReference>
<dbReference type="eggNOG" id="ENOG502RY4C">
    <property type="taxonomic scope" value="Eukaryota"/>
</dbReference>
<dbReference type="AlphaFoldDB" id="E0VKE4"/>
<dbReference type="STRING" id="121224.E0VKE4"/>
<dbReference type="PANTHER" id="PTHR12752:SF9">
    <property type="entry name" value="KRAMER, ISOFORM I"/>
    <property type="match status" value="1"/>
</dbReference>
<evidence type="ECO:0000256" key="4">
    <source>
        <dbReference type="SAM" id="MobiDB-lite"/>
    </source>
</evidence>
<keyword evidence="3" id="KW-0597">Phosphoprotein</keyword>
<dbReference type="SUPFAM" id="SSF50729">
    <property type="entry name" value="PH domain-like"/>
    <property type="match status" value="1"/>
</dbReference>
<feature type="compositionally biased region" description="Basic and acidic residues" evidence="4">
    <location>
        <begin position="588"/>
        <end position="597"/>
    </location>
</feature>
<dbReference type="EnsemblMetazoa" id="PHUM262050-RA">
    <property type="protein sequence ID" value="PHUM262050-PA"/>
    <property type="gene ID" value="PHUM262050"/>
</dbReference>
<keyword evidence="8" id="KW-1185">Reference proteome</keyword>
<organism>
    <name type="scientific">Pediculus humanus subsp. corporis</name>
    <name type="common">Body louse</name>
    <dbReference type="NCBI Taxonomy" id="121224"/>
    <lineage>
        <taxon>Eukaryota</taxon>
        <taxon>Metazoa</taxon>
        <taxon>Ecdysozoa</taxon>
        <taxon>Arthropoda</taxon>
        <taxon>Hexapoda</taxon>
        <taxon>Insecta</taxon>
        <taxon>Pterygota</taxon>
        <taxon>Neoptera</taxon>
        <taxon>Paraneoptera</taxon>
        <taxon>Psocodea</taxon>
        <taxon>Troctomorpha</taxon>
        <taxon>Phthiraptera</taxon>
        <taxon>Anoplura</taxon>
        <taxon>Pediculidae</taxon>
        <taxon>Pediculus</taxon>
    </lineage>
</organism>
<dbReference type="OrthoDB" id="43122at2759"/>
<sequence>MTRFVDIVKILLCELEEVIVIIYGKFEIFFYFFSRLDPEITQTSPSPSSQSGRRKSVGSSQLRSPVVKRPTTAPVALQGWLHKQGSEGLMLWKKRWFVLSEYCLFYYKGPEEEKLLGSILLPSYKVSPCTAEDKVYRKYAFKAEHANMRTYYFAAETRELMTEWTNALSLASILQEGTKMQSHDVNLKQNNDEFNFRMQGNNNSYYGPVTMQPTSQDKNMKDRSGNVNGWVPQNPCGPYQPLYANAPPKPKRLNSEGQYAGSSPEASPNRRDDPDNVVYDRSRRFQETATPVQHQDYNYHPYSSQYSPGSAPSTDGNRSVPYSGAYSGSGMGDRGAGGWGSHNNSNNPSGQVGPVRKENQNNNRTDLFKNENYYPGISHKSSEQNFLNYGNSKDYSSANYQHSNQYYQSYQQQPLQQQQQQPSKIPYEGQNSMNVVGVKSRQPPRPHSADFLDYDAKNYYPNKKYTEKITPGQKINVRNEQYNYNRPPRPKSSLEIMHSNDGYYWSEERYAEKMRQSAMYLQNSLPQRSHLSGANTPVSRRLDDSFKYQTDAKIPHDERETPIVFRQKRVEDILKDLTKSPSRQNPRRWSEHQDRSDNNFMRSASARLPKQRQHDEEAGSDEIQAYTGGEDFNEGRKEESMKRLLEWKQRMLQSPLTRKSSGSSARGVTQNELSVFCKQQQVLKDLEKREETRNREESSSKKRNKGDDRSNRNQNRIPDGRRSALLSADRYYSYSSDDEDVASSFAQMNGCG</sequence>
<dbReference type="CDD" id="cd13248">
    <property type="entry name" value="PH_PEPP1_2_3"/>
    <property type="match status" value="1"/>
</dbReference>
<keyword evidence="2" id="KW-0963">Cytoplasm</keyword>
<dbReference type="SMART" id="SM00233">
    <property type="entry name" value="PH"/>
    <property type="match status" value="1"/>
</dbReference>
<dbReference type="HOGENOM" id="CLU_337601_0_0_1"/>
<evidence type="ECO:0000313" key="6">
    <source>
        <dbReference type="EMBL" id="EEB13860.1"/>
    </source>
</evidence>
<feature type="compositionally biased region" description="Polar residues" evidence="4">
    <location>
        <begin position="287"/>
        <end position="317"/>
    </location>
</feature>
<dbReference type="Proteomes" id="UP000009046">
    <property type="component" value="Unassembled WGS sequence"/>
</dbReference>
<dbReference type="KEGG" id="phu:Phum_PHUM262050"/>
<protein>
    <submittedName>
        <fullName evidence="6">Phosphoinositol 3-phosphate-binding protein, putative</fullName>
    </submittedName>
</protein>
<dbReference type="FunFam" id="2.30.29.30:FF:000103">
    <property type="entry name" value="Pleckstrin homology domain-containing family A member 4"/>
    <property type="match status" value="1"/>
</dbReference>
<dbReference type="EMBL" id="AAZO01003029">
    <property type="status" value="NOT_ANNOTATED_CDS"/>
    <property type="molecule type" value="Genomic_DNA"/>
</dbReference>
<dbReference type="CTD" id="8235409"/>
<feature type="compositionally biased region" description="Polar residues" evidence="4">
    <location>
        <begin position="197"/>
        <end position="217"/>
    </location>
</feature>
<reference evidence="6" key="1">
    <citation type="submission" date="2007-04" db="EMBL/GenBank/DDBJ databases">
        <title>Annotation of Pediculus humanus corporis strain USDA.</title>
        <authorList>
            <person name="Kirkness E."/>
            <person name="Hannick L."/>
            <person name="Hass B."/>
            <person name="Bruggner R."/>
            <person name="Lawson D."/>
            <person name="Bidwell S."/>
            <person name="Joardar V."/>
            <person name="Caler E."/>
            <person name="Walenz B."/>
            <person name="Inman J."/>
            <person name="Schobel S."/>
            <person name="Galinsky K."/>
            <person name="Amedeo P."/>
            <person name="Strausberg R."/>
        </authorList>
    </citation>
    <scope>NUCLEOTIDE SEQUENCE</scope>
    <source>
        <strain evidence="6">USDA</strain>
    </source>
</reference>
<evidence type="ECO:0000256" key="1">
    <source>
        <dbReference type="ARBA" id="ARBA00004496"/>
    </source>
</evidence>
<name>E0VKE4_PEDHC</name>
<evidence type="ECO:0000313" key="7">
    <source>
        <dbReference type="EnsemblMetazoa" id="PHUM262050-PA"/>
    </source>
</evidence>
<feature type="region of interest" description="Disordered" evidence="4">
    <location>
        <begin position="686"/>
        <end position="724"/>
    </location>
</feature>
<feature type="domain" description="PH" evidence="5">
    <location>
        <begin position="74"/>
        <end position="173"/>
    </location>
</feature>
<dbReference type="InParanoid" id="E0VKE4"/>
<feature type="region of interest" description="Disordered" evidence="4">
    <location>
        <begin position="576"/>
        <end position="640"/>
    </location>
</feature>
<dbReference type="GeneID" id="8235409"/>
<comment type="subcellular location">
    <subcellularLocation>
        <location evidence="1">Cytoplasm</location>
    </subcellularLocation>
</comment>
<dbReference type="Gene3D" id="2.30.29.30">
    <property type="entry name" value="Pleckstrin-homology domain (PH domain)/Phosphotyrosine-binding domain (PTB)"/>
    <property type="match status" value="1"/>
</dbReference>
<evidence type="ECO:0000313" key="8">
    <source>
        <dbReference type="Proteomes" id="UP000009046"/>
    </source>
</evidence>
<feature type="compositionally biased region" description="Gly residues" evidence="4">
    <location>
        <begin position="327"/>
        <end position="340"/>
    </location>
</feature>
<proteinExistence type="predicted"/>
<evidence type="ECO:0000256" key="2">
    <source>
        <dbReference type="ARBA" id="ARBA00022490"/>
    </source>
</evidence>
<dbReference type="GO" id="GO:0005737">
    <property type="term" value="C:cytoplasm"/>
    <property type="evidence" value="ECO:0007669"/>
    <property type="project" value="UniProtKB-SubCell"/>
</dbReference>
<evidence type="ECO:0000256" key="3">
    <source>
        <dbReference type="ARBA" id="ARBA00022553"/>
    </source>
</evidence>
<dbReference type="VEuPathDB" id="VectorBase:PHUM262050"/>
<accession>E0VKE4</accession>
<dbReference type="PROSITE" id="PS50003">
    <property type="entry name" value="PH_DOMAIN"/>
    <property type="match status" value="1"/>
</dbReference>
<feature type="region of interest" description="Disordered" evidence="4">
    <location>
        <begin position="43"/>
        <end position="69"/>
    </location>
</feature>